<dbReference type="Pfam" id="PF02852">
    <property type="entry name" value="Pyr_redox_dim"/>
    <property type="match status" value="1"/>
</dbReference>
<dbReference type="InterPro" id="IPR001763">
    <property type="entry name" value="Rhodanese-like_dom"/>
</dbReference>
<dbReference type="InterPro" id="IPR023753">
    <property type="entry name" value="FAD/NAD-binding_dom"/>
</dbReference>
<evidence type="ECO:0000256" key="5">
    <source>
        <dbReference type="ARBA" id="ARBA00023002"/>
    </source>
</evidence>
<evidence type="ECO:0000256" key="1">
    <source>
        <dbReference type="ARBA" id="ARBA00001974"/>
    </source>
</evidence>
<sequence length="553" mass="58757">MNADTRSPKTVVIIGGVAGGMSAATRLRRINEDAEIIVLERGGAVSFANCGLPYHVGGIIVNRGSLVLQQPAQLKRRFNIDVHLRTEATAINAAAKTVSVKDLESGATREIGYDALVLSPGSTPFRPPISGVETAHVLWNLDDMDRLIATAETATSAIVVGGGFIGLELAENLVQRGIRTTLVEALPQLMPSLDIEMAWPLVERARLKGLEVKLQAQVTEITAEGVTLASGEHLAADFTVVAVGARPNTELAIAAGLTMGDAGGVRVDDQQRTSDPHIWAVGDVAEKPRPDGHSLVPLAGLANRHGRLAADSIMGRPARAVTAFGTSIVGFFGIAAASTGYTERVLTAKGRAMRIIHTHPVNHAGYYPDASQMAIKLIVDPENDAILGAQVVGEEGVDKRIDVIATAMAAGLTASDLMDLELSYAPQFASAKDPVNMVGYVNDNRARGEASVQWHEVDSLLRQGWQLIDVRTEGEYTRGAIPGSRLMTLDQLRENVDELRGQKVIVTCRVGQRGHTAASILTQEGIEVANLDGGYLTWQMGVAATTPELVTAH</sequence>
<feature type="domain" description="Rhodanese" evidence="7">
    <location>
        <begin position="461"/>
        <end position="547"/>
    </location>
</feature>
<dbReference type="InterPro" id="IPR036188">
    <property type="entry name" value="FAD/NAD-bd_sf"/>
</dbReference>
<dbReference type="PANTHER" id="PTHR43429:SF1">
    <property type="entry name" value="NAD(P)H SULFUR OXIDOREDUCTASE (COA-DEPENDENT)"/>
    <property type="match status" value="1"/>
</dbReference>
<dbReference type="InterPro" id="IPR016156">
    <property type="entry name" value="FAD/NAD-linked_Rdtase_dimer_sf"/>
</dbReference>
<protein>
    <submittedName>
        <fullName evidence="8">Unannotated protein</fullName>
    </submittedName>
</protein>
<dbReference type="Pfam" id="PF07992">
    <property type="entry name" value="Pyr_redox_2"/>
    <property type="match status" value="1"/>
</dbReference>
<evidence type="ECO:0000256" key="4">
    <source>
        <dbReference type="ARBA" id="ARBA00022827"/>
    </source>
</evidence>
<dbReference type="PRINTS" id="PR00411">
    <property type="entry name" value="PNDRDTASEI"/>
</dbReference>
<dbReference type="Pfam" id="PF00581">
    <property type="entry name" value="Rhodanese"/>
    <property type="match status" value="1"/>
</dbReference>
<keyword evidence="3" id="KW-0285">Flavoprotein</keyword>
<dbReference type="Gene3D" id="3.50.50.60">
    <property type="entry name" value="FAD/NAD(P)-binding domain"/>
    <property type="match status" value="2"/>
</dbReference>
<organism evidence="8">
    <name type="scientific">freshwater metagenome</name>
    <dbReference type="NCBI Taxonomy" id="449393"/>
    <lineage>
        <taxon>unclassified sequences</taxon>
        <taxon>metagenomes</taxon>
        <taxon>ecological metagenomes</taxon>
    </lineage>
</organism>
<proteinExistence type="inferred from homology"/>
<evidence type="ECO:0000256" key="6">
    <source>
        <dbReference type="ARBA" id="ARBA00023284"/>
    </source>
</evidence>
<accession>A0A6J6EF57</accession>
<dbReference type="SMART" id="SM00450">
    <property type="entry name" value="RHOD"/>
    <property type="match status" value="1"/>
</dbReference>
<dbReference type="Gene3D" id="3.40.250.10">
    <property type="entry name" value="Rhodanese-like domain"/>
    <property type="match status" value="1"/>
</dbReference>
<evidence type="ECO:0000256" key="3">
    <source>
        <dbReference type="ARBA" id="ARBA00022630"/>
    </source>
</evidence>
<dbReference type="SUPFAM" id="SSF55424">
    <property type="entry name" value="FAD/NAD-linked reductases, dimerisation (C-terminal) domain"/>
    <property type="match status" value="1"/>
</dbReference>
<dbReference type="GO" id="GO:0016491">
    <property type="term" value="F:oxidoreductase activity"/>
    <property type="evidence" value="ECO:0007669"/>
    <property type="project" value="UniProtKB-KW"/>
</dbReference>
<dbReference type="PRINTS" id="PR00368">
    <property type="entry name" value="FADPNR"/>
</dbReference>
<gene>
    <name evidence="8" type="ORF">UFOPK1684_00999</name>
</gene>
<dbReference type="InterPro" id="IPR036873">
    <property type="entry name" value="Rhodanese-like_dom_sf"/>
</dbReference>
<reference evidence="8" key="1">
    <citation type="submission" date="2020-05" db="EMBL/GenBank/DDBJ databases">
        <authorList>
            <person name="Chiriac C."/>
            <person name="Salcher M."/>
            <person name="Ghai R."/>
            <person name="Kavagutti S V."/>
        </authorList>
    </citation>
    <scope>NUCLEOTIDE SEQUENCE</scope>
</reference>
<comment type="cofactor">
    <cofactor evidence="1">
        <name>FAD</name>
        <dbReference type="ChEBI" id="CHEBI:57692"/>
    </cofactor>
</comment>
<evidence type="ECO:0000259" key="7">
    <source>
        <dbReference type="PROSITE" id="PS50206"/>
    </source>
</evidence>
<dbReference type="AlphaFoldDB" id="A0A6J6EF57"/>
<evidence type="ECO:0000313" key="8">
    <source>
        <dbReference type="EMBL" id="CAB4575220.1"/>
    </source>
</evidence>
<dbReference type="PROSITE" id="PS50206">
    <property type="entry name" value="RHODANESE_3"/>
    <property type="match status" value="1"/>
</dbReference>
<keyword evidence="6" id="KW-0676">Redox-active center</keyword>
<dbReference type="EMBL" id="CAEZTM010000046">
    <property type="protein sequence ID" value="CAB4575220.1"/>
    <property type="molecule type" value="Genomic_DNA"/>
</dbReference>
<dbReference type="SUPFAM" id="SSF52821">
    <property type="entry name" value="Rhodanese/Cell cycle control phosphatase"/>
    <property type="match status" value="1"/>
</dbReference>
<dbReference type="InterPro" id="IPR004099">
    <property type="entry name" value="Pyr_nucl-diS_OxRdtase_dimer"/>
</dbReference>
<dbReference type="SUPFAM" id="SSF51905">
    <property type="entry name" value="FAD/NAD(P)-binding domain"/>
    <property type="match status" value="1"/>
</dbReference>
<dbReference type="PANTHER" id="PTHR43429">
    <property type="entry name" value="PYRIDINE NUCLEOTIDE-DISULFIDE OXIDOREDUCTASE DOMAIN-CONTAINING"/>
    <property type="match status" value="1"/>
</dbReference>
<comment type="similarity">
    <text evidence="2">Belongs to the class-III pyridine nucleotide-disulfide oxidoreductase family.</text>
</comment>
<name>A0A6J6EF57_9ZZZZ</name>
<dbReference type="InterPro" id="IPR050260">
    <property type="entry name" value="FAD-bd_OxRdtase"/>
</dbReference>
<keyword evidence="4" id="KW-0274">FAD</keyword>
<keyword evidence="5" id="KW-0560">Oxidoreductase</keyword>
<evidence type="ECO:0000256" key="2">
    <source>
        <dbReference type="ARBA" id="ARBA00009130"/>
    </source>
</evidence>